<feature type="transmembrane region" description="Helical" evidence="2">
    <location>
        <begin position="171"/>
        <end position="189"/>
    </location>
</feature>
<reference evidence="3 4" key="1">
    <citation type="submission" date="2023-09" db="EMBL/GenBank/DDBJ databases">
        <authorList>
            <person name="Rey-Velasco X."/>
        </authorList>
    </citation>
    <scope>NUCLEOTIDE SEQUENCE [LARGE SCALE GENOMIC DNA]</scope>
    <source>
        <strain evidence="3 4">F260</strain>
    </source>
</reference>
<name>A0ABU3CQ54_9FLAO</name>
<sequence>MKLNLSHTNIQKQLLRSRSKRVSEEKILQQVQDILKAAENQNDVILEALKDGSSAYRNIFNFDHLESNRIFHISDIEKICVIYRLRFLSTKYFKGNIPHEAISEIKRLEQQHDTSLKGFKILAPSKLFKLKNADDPLLMAPMGNDYYYLIHKWGNDLSPFRKIFMWPFRTFENFALVLIISSFLLALLVPDGMFSPRQTTAEFFMIFFFMFKWVAGLAIFFGIKKGKNFSSEIWNSKYYNA</sequence>
<evidence type="ECO:0000256" key="1">
    <source>
        <dbReference type="SAM" id="Coils"/>
    </source>
</evidence>
<keyword evidence="1" id="KW-0175">Coiled coil</keyword>
<dbReference type="Proteomes" id="UP001245285">
    <property type="component" value="Unassembled WGS sequence"/>
</dbReference>
<feature type="transmembrane region" description="Helical" evidence="2">
    <location>
        <begin position="201"/>
        <end position="223"/>
    </location>
</feature>
<protein>
    <submittedName>
        <fullName evidence="3">Uncharacterized protein</fullName>
    </submittedName>
</protein>
<evidence type="ECO:0000256" key="2">
    <source>
        <dbReference type="SAM" id="Phobius"/>
    </source>
</evidence>
<comment type="caution">
    <text evidence="3">The sequence shown here is derived from an EMBL/GenBank/DDBJ whole genome shotgun (WGS) entry which is preliminary data.</text>
</comment>
<accession>A0ABU3CQ54</accession>
<evidence type="ECO:0000313" key="3">
    <source>
        <dbReference type="EMBL" id="MDT0648358.1"/>
    </source>
</evidence>
<proteinExistence type="predicted"/>
<organism evidence="3 4">
    <name type="scientific">Autumnicola lenta</name>
    <dbReference type="NCBI Taxonomy" id="3075593"/>
    <lineage>
        <taxon>Bacteria</taxon>
        <taxon>Pseudomonadati</taxon>
        <taxon>Bacteroidota</taxon>
        <taxon>Flavobacteriia</taxon>
        <taxon>Flavobacteriales</taxon>
        <taxon>Flavobacteriaceae</taxon>
        <taxon>Autumnicola</taxon>
    </lineage>
</organism>
<keyword evidence="2" id="KW-1133">Transmembrane helix</keyword>
<feature type="coiled-coil region" evidence="1">
    <location>
        <begin position="21"/>
        <end position="48"/>
    </location>
</feature>
<dbReference type="RefSeq" id="WP_311496451.1">
    <property type="nucleotide sequence ID" value="NZ_JAVRHO010000040.1"/>
</dbReference>
<keyword evidence="4" id="KW-1185">Reference proteome</keyword>
<gene>
    <name evidence="3" type="ORF">RM545_16830</name>
</gene>
<dbReference type="EMBL" id="JAVRHO010000040">
    <property type="protein sequence ID" value="MDT0648358.1"/>
    <property type="molecule type" value="Genomic_DNA"/>
</dbReference>
<keyword evidence="2" id="KW-0472">Membrane</keyword>
<keyword evidence="2" id="KW-0812">Transmembrane</keyword>
<evidence type="ECO:0000313" key="4">
    <source>
        <dbReference type="Proteomes" id="UP001245285"/>
    </source>
</evidence>